<dbReference type="EMBL" id="CR522870">
    <property type="protein sequence ID" value="CAG35799.1"/>
    <property type="molecule type" value="Genomic_DNA"/>
</dbReference>
<evidence type="ECO:0000256" key="1">
    <source>
        <dbReference type="ARBA" id="ARBA00004429"/>
    </source>
</evidence>
<feature type="binding site" evidence="21">
    <location>
        <begin position="132"/>
        <end position="137"/>
    </location>
    <ligand>
        <name>substrate</name>
    </ligand>
</feature>
<proteinExistence type="inferred from homology"/>
<name>Q6APC5_DESPS</name>
<dbReference type="KEGG" id="dps:DP1070"/>
<dbReference type="CDD" id="cd14264">
    <property type="entry name" value="DAGK_IM"/>
    <property type="match status" value="1"/>
</dbReference>
<evidence type="ECO:0000256" key="18">
    <source>
        <dbReference type="ARBA" id="ARBA00023209"/>
    </source>
</evidence>
<accession>Q6APC5</accession>
<organism evidence="25 26">
    <name type="scientific">Desulfotalea psychrophila (strain LSv54 / DSM 12343)</name>
    <dbReference type="NCBI Taxonomy" id="177439"/>
    <lineage>
        <taxon>Bacteria</taxon>
        <taxon>Pseudomonadati</taxon>
        <taxon>Thermodesulfobacteriota</taxon>
        <taxon>Desulfobulbia</taxon>
        <taxon>Desulfobulbales</taxon>
        <taxon>Desulfocapsaceae</taxon>
        <taxon>Desulfotalea</taxon>
    </lineage>
</organism>
<feature type="binding site" evidence="21">
    <location>
        <position position="89"/>
    </location>
    <ligand>
        <name>substrate</name>
    </ligand>
</feature>
<evidence type="ECO:0000256" key="9">
    <source>
        <dbReference type="ARBA" id="ARBA00022692"/>
    </source>
</evidence>
<evidence type="ECO:0000256" key="14">
    <source>
        <dbReference type="ARBA" id="ARBA00022842"/>
    </source>
</evidence>
<gene>
    <name evidence="25" type="ordered locus">DP1070</name>
</gene>
<dbReference type="InterPro" id="IPR036945">
    <property type="entry name" value="DAGK_sf"/>
</dbReference>
<feature type="binding site" evidence="23">
    <location>
        <position position="96"/>
    </location>
    <ligand>
        <name>a divalent metal cation</name>
        <dbReference type="ChEBI" id="CHEBI:60240"/>
    </ligand>
</feature>
<evidence type="ECO:0000256" key="7">
    <source>
        <dbReference type="ARBA" id="ARBA00022519"/>
    </source>
</evidence>
<dbReference type="EC" id="2.7.1.107" evidence="3 24"/>
<feature type="transmembrane region" description="Helical" evidence="24">
    <location>
        <begin position="120"/>
        <end position="140"/>
    </location>
</feature>
<comment type="subcellular location">
    <subcellularLocation>
        <location evidence="1">Cell inner membrane</location>
        <topology evidence="1">Multi-pass membrane protein</topology>
    </subcellularLocation>
</comment>
<keyword evidence="9 24" id="KW-0812">Transmembrane</keyword>
<feature type="transmembrane region" description="Helical" evidence="24">
    <location>
        <begin position="80"/>
        <end position="99"/>
    </location>
</feature>
<evidence type="ECO:0000256" key="22">
    <source>
        <dbReference type="PIRSR" id="PIRSR600829-3"/>
    </source>
</evidence>
<keyword evidence="19 24" id="KW-1208">Phospholipid metabolism</keyword>
<evidence type="ECO:0000256" key="23">
    <source>
        <dbReference type="PIRSR" id="PIRSR600829-4"/>
    </source>
</evidence>
<feature type="binding site" evidence="22">
    <location>
        <begin position="114"/>
        <end position="115"/>
    </location>
    <ligand>
        <name>ATP</name>
        <dbReference type="ChEBI" id="CHEBI:30616"/>
    </ligand>
</feature>
<dbReference type="Gene3D" id="1.10.287.3610">
    <property type="match status" value="1"/>
</dbReference>
<protein>
    <recommendedName>
        <fullName evidence="4 24">Diacylglycerol kinase</fullName>
        <ecNumber evidence="3 24">2.7.1.107</ecNumber>
    </recommendedName>
</protein>
<sequence length="143" mass="16186">MLISGFSLAGFFLLQRSINRMKGNRGFKRLVLATCYSYRGLCQAFRHEAAFRQELFLVAILLPLTYWFEVEPIERLLMGASLILVLIVELLNSGIEAVVDRISEDFHELSGRAKDIGSAAVFMTFLLAGYVWVSTLWPLLPLL</sequence>
<feature type="active site" description="Proton acceptor" evidence="20">
    <location>
        <position position="89"/>
    </location>
</feature>
<dbReference type="STRING" id="177439.DP1070"/>
<keyword evidence="12 24" id="KW-0418">Kinase</keyword>
<evidence type="ECO:0000256" key="4">
    <source>
        <dbReference type="ARBA" id="ARBA00017575"/>
    </source>
</evidence>
<dbReference type="eggNOG" id="COG0818">
    <property type="taxonomic scope" value="Bacteria"/>
</dbReference>
<comment type="cofactor">
    <cofactor evidence="23">
        <name>Mg(2+)</name>
        <dbReference type="ChEBI" id="CHEBI:18420"/>
    </cofactor>
    <text evidence="23">Mn(2+), Zn(2+), Cd(2+) and Co(2+) support activity to lesser extents.</text>
</comment>
<dbReference type="AlphaFoldDB" id="Q6APC5"/>
<feature type="binding site" evidence="21">
    <location>
        <position position="118"/>
    </location>
    <ligand>
        <name>substrate</name>
    </ligand>
</feature>
<evidence type="ECO:0000256" key="6">
    <source>
        <dbReference type="ARBA" id="ARBA00022516"/>
    </source>
</evidence>
<feature type="binding site" evidence="23">
    <location>
        <position position="48"/>
    </location>
    <ligand>
        <name>a divalent metal cation</name>
        <dbReference type="ChEBI" id="CHEBI:60240"/>
    </ligand>
</feature>
<keyword evidence="17 24" id="KW-0472">Membrane</keyword>
<evidence type="ECO:0000256" key="11">
    <source>
        <dbReference type="ARBA" id="ARBA00022741"/>
    </source>
</evidence>
<keyword evidence="10 23" id="KW-0479">Metal-binding</keyword>
<keyword evidence="26" id="KW-1185">Reference proteome</keyword>
<evidence type="ECO:0000256" key="8">
    <source>
        <dbReference type="ARBA" id="ARBA00022679"/>
    </source>
</evidence>
<evidence type="ECO:0000313" key="26">
    <source>
        <dbReference type="Proteomes" id="UP000000602"/>
    </source>
</evidence>
<dbReference type="GO" id="GO:0005886">
    <property type="term" value="C:plasma membrane"/>
    <property type="evidence" value="ECO:0007669"/>
    <property type="project" value="UniProtKB-SubCell"/>
</dbReference>
<keyword evidence="11 22" id="KW-0547">Nucleotide-binding</keyword>
<dbReference type="GO" id="GO:0004143">
    <property type="term" value="F:ATP-dependent diacylglycerol kinase activity"/>
    <property type="evidence" value="ECO:0007669"/>
    <property type="project" value="UniProtKB-EC"/>
</dbReference>
<evidence type="ECO:0000256" key="2">
    <source>
        <dbReference type="ARBA" id="ARBA00005967"/>
    </source>
</evidence>
<evidence type="ECO:0000256" key="21">
    <source>
        <dbReference type="PIRSR" id="PIRSR600829-2"/>
    </source>
</evidence>
<evidence type="ECO:0000313" key="25">
    <source>
        <dbReference type="EMBL" id="CAG35799.1"/>
    </source>
</evidence>
<evidence type="ECO:0000256" key="17">
    <source>
        <dbReference type="ARBA" id="ARBA00023136"/>
    </source>
</evidence>
<dbReference type="GO" id="GO:0046872">
    <property type="term" value="F:metal ion binding"/>
    <property type="evidence" value="ECO:0007669"/>
    <property type="project" value="UniProtKB-KW"/>
</dbReference>
<keyword evidence="18" id="KW-0594">Phospholipid biosynthesis</keyword>
<keyword evidence="5" id="KW-1003">Cell membrane</keyword>
<comment type="similarity">
    <text evidence="2 24">Belongs to the bacterial diacylglycerol kinase family.</text>
</comment>
<evidence type="ECO:0000256" key="10">
    <source>
        <dbReference type="ARBA" id="ARBA00022723"/>
    </source>
</evidence>
<dbReference type="HOGENOM" id="CLU_112343_3_1_7"/>
<keyword evidence="7" id="KW-0997">Cell inner membrane</keyword>
<feature type="binding site" evidence="21">
    <location>
        <begin position="67"/>
        <end position="70"/>
    </location>
    <ligand>
        <name>substrate</name>
    </ligand>
</feature>
<feature type="binding site" evidence="21">
    <location>
        <begin position="50"/>
        <end position="54"/>
    </location>
    <ligand>
        <name>substrate</name>
    </ligand>
</feature>
<keyword evidence="13 22" id="KW-0067">ATP-binding</keyword>
<comment type="caution">
    <text evidence="24">Lacks conserved residue(s) required for the propagation of feature annotation.</text>
</comment>
<dbReference type="InterPro" id="IPR000829">
    <property type="entry name" value="DAGK"/>
</dbReference>
<comment type="catalytic activity">
    <reaction evidence="24">
        <text>a 1,2-diacyl-sn-glycerol + ATP = a 1,2-diacyl-sn-glycero-3-phosphate + ADP + H(+)</text>
        <dbReference type="Rhea" id="RHEA:10272"/>
        <dbReference type="ChEBI" id="CHEBI:15378"/>
        <dbReference type="ChEBI" id="CHEBI:17815"/>
        <dbReference type="ChEBI" id="CHEBI:30616"/>
        <dbReference type="ChEBI" id="CHEBI:58608"/>
        <dbReference type="ChEBI" id="CHEBI:456216"/>
        <dbReference type="EC" id="2.7.1.107"/>
    </reaction>
</comment>
<dbReference type="Proteomes" id="UP000000602">
    <property type="component" value="Chromosome"/>
</dbReference>
<feature type="binding site" evidence="22">
    <location>
        <position position="29"/>
    </location>
    <ligand>
        <name>ATP</name>
        <dbReference type="ChEBI" id="CHEBI:30616"/>
    </ligand>
</feature>
<dbReference type="PANTHER" id="PTHR34299">
    <property type="entry name" value="DIACYLGLYCEROL KINASE"/>
    <property type="match status" value="1"/>
</dbReference>
<feature type="binding site" evidence="22">
    <location>
        <position position="36"/>
    </location>
    <ligand>
        <name>ATP</name>
        <dbReference type="ChEBI" id="CHEBI:30616"/>
    </ligand>
</feature>
<evidence type="ECO:0000256" key="12">
    <source>
        <dbReference type="ARBA" id="ARBA00022777"/>
    </source>
</evidence>
<evidence type="ECO:0000256" key="24">
    <source>
        <dbReference type="RuleBase" id="RU363065"/>
    </source>
</evidence>
<keyword evidence="15 24" id="KW-1133">Transmembrane helix</keyword>
<evidence type="ECO:0000256" key="5">
    <source>
        <dbReference type="ARBA" id="ARBA00022475"/>
    </source>
</evidence>
<evidence type="ECO:0000256" key="15">
    <source>
        <dbReference type="ARBA" id="ARBA00022989"/>
    </source>
</evidence>
<feature type="binding site" evidence="21">
    <location>
        <position position="75"/>
    </location>
    <ligand>
        <name>substrate</name>
    </ligand>
</feature>
<evidence type="ECO:0000256" key="3">
    <source>
        <dbReference type="ARBA" id="ARBA00012133"/>
    </source>
</evidence>
<keyword evidence="16 24" id="KW-0443">Lipid metabolism</keyword>
<keyword evidence="6" id="KW-0444">Lipid biosynthesis</keyword>
<reference evidence="26" key="1">
    <citation type="journal article" date="2004" name="Environ. Microbiol.">
        <title>The genome of Desulfotalea psychrophila, a sulfate-reducing bacterium from permanently cold Arctic sediments.</title>
        <authorList>
            <person name="Rabus R."/>
            <person name="Ruepp A."/>
            <person name="Frickey T."/>
            <person name="Rattei T."/>
            <person name="Fartmann B."/>
            <person name="Stark M."/>
            <person name="Bauer M."/>
            <person name="Zibat A."/>
            <person name="Lombardot T."/>
            <person name="Becker I."/>
            <person name="Amann J."/>
            <person name="Gellner K."/>
            <person name="Teeling H."/>
            <person name="Leuschner W.D."/>
            <person name="Gloeckner F.-O."/>
            <person name="Lupas A.N."/>
            <person name="Amann R."/>
            <person name="Klenk H.-P."/>
        </authorList>
    </citation>
    <scope>NUCLEOTIDE SEQUENCE [LARGE SCALE GENOMIC DNA]</scope>
    <source>
        <strain evidence="26">DSM 12343 / LSv54</strain>
    </source>
</reference>
<dbReference type="GO" id="GO:0005524">
    <property type="term" value="F:ATP binding"/>
    <property type="evidence" value="ECO:0007669"/>
    <property type="project" value="UniProtKB-KW"/>
</dbReference>
<feature type="binding site" evidence="22">
    <location>
        <position position="48"/>
    </location>
    <ligand>
        <name>ATP</name>
        <dbReference type="ChEBI" id="CHEBI:30616"/>
    </ligand>
</feature>
<dbReference type="PANTHER" id="PTHR34299:SF1">
    <property type="entry name" value="DIACYLGLYCEROL KINASE"/>
    <property type="match status" value="1"/>
</dbReference>
<evidence type="ECO:0000256" key="19">
    <source>
        <dbReference type="ARBA" id="ARBA00023264"/>
    </source>
</evidence>
<feature type="binding site" evidence="21">
    <location>
        <position position="29"/>
    </location>
    <ligand>
        <name>substrate</name>
    </ligand>
</feature>
<keyword evidence="14 23" id="KW-0460">Magnesium</keyword>
<dbReference type="InterPro" id="IPR033718">
    <property type="entry name" value="DAGK_prok"/>
</dbReference>
<evidence type="ECO:0000256" key="13">
    <source>
        <dbReference type="ARBA" id="ARBA00022840"/>
    </source>
</evidence>
<dbReference type="GO" id="GO:0006654">
    <property type="term" value="P:phosphatidic acid biosynthetic process"/>
    <property type="evidence" value="ECO:0007669"/>
    <property type="project" value="InterPro"/>
</dbReference>
<comment type="function">
    <text evidence="24">Catalyzes the ATP-dependent phosphorylation of sn-l,2-diacylglycerol (DAG) to phosphatidic acid. Involved in the recycling of diacylglycerol produced as a by-product during membrane-derived oligosaccharide (MDO) biosynthesis.</text>
</comment>
<keyword evidence="8 24" id="KW-0808">Transferase</keyword>
<evidence type="ECO:0000256" key="16">
    <source>
        <dbReference type="ARBA" id="ARBA00023098"/>
    </source>
</evidence>
<evidence type="ECO:0000256" key="20">
    <source>
        <dbReference type="PIRSR" id="PIRSR600829-1"/>
    </source>
</evidence>
<dbReference type="Pfam" id="PF01219">
    <property type="entry name" value="DAGK_prokar"/>
    <property type="match status" value="1"/>
</dbReference>
<feature type="binding site" evidence="22">
    <location>
        <position position="96"/>
    </location>
    <ligand>
        <name>ATP</name>
        <dbReference type="ChEBI" id="CHEBI:30616"/>
    </ligand>
</feature>